<dbReference type="EMBL" id="JYIX01000024">
    <property type="protein sequence ID" value="KJL35158.1"/>
    <property type="molecule type" value="Genomic_DNA"/>
</dbReference>
<proteinExistence type="predicted"/>
<evidence type="ECO:0000313" key="1">
    <source>
        <dbReference type="EMBL" id="KJL35158.1"/>
    </source>
</evidence>
<dbReference type="AlphaFoldDB" id="A0A0F0LPR7"/>
<name>A0A0F0LPR7_9MICO</name>
<dbReference type="PATRIC" id="fig|582680.6.peg.556"/>
<dbReference type="RefSeq" id="WP_045270677.1">
    <property type="nucleotide sequence ID" value="NZ_JYIX01000024.1"/>
</dbReference>
<keyword evidence="2" id="KW-1185">Reference proteome</keyword>
<dbReference type="STRING" id="582680.RS86_00541"/>
<sequence>MPAPVDSSAFASTLSAAMVRSGITLTALRDGLLARGHPISLTALSYWRSGLRLPERRGSLEALPVLETLLQLEPGALAKLVAGPAARRLGPVEPFDALIDYPVLDPAEGEEFRGESDISRVSTHVTVHVDADREIVSTRIRRLVVANRDGVEGMTVFMGTDDDHGTQAYRFRAVDGCTIQEEHQPAHNVRRVQLRFPRPLMRGESALTEVEVTLAEDASQEIVDDYEVYAEQRLEEILIWVNFDPRALPRRCWVYFAEGDLKHEWPVDIEGSPSVHYRQRDFGPGGLGVRWEW</sequence>
<comment type="caution">
    <text evidence="1">The sequence shown here is derived from an EMBL/GenBank/DDBJ whole genome shotgun (WGS) entry which is preliminary data.</text>
</comment>
<accession>A0A0F0LPR7</accession>
<gene>
    <name evidence="1" type="ORF">RS86_00541</name>
</gene>
<protein>
    <submittedName>
        <fullName evidence="1">Uncharacterized protein</fullName>
    </submittedName>
</protein>
<organism evidence="1 2">
    <name type="scientific">Microbacterium azadirachtae</name>
    <dbReference type="NCBI Taxonomy" id="582680"/>
    <lineage>
        <taxon>Bacteria</taxon>
        <taxon>Bacillati</taxon>
        <taxon>Actinomycetota</taxon>
        <taxon>Actinomycetes</taxon>
        <taxon>Micrococcales</taxon>
        <taxon>Microbacteriaceae</taxon>
        <taxon>Microbacterium</taxon>
    </lineage>
</organism>
<reference evidence="1 2" key="1">
    <citation type="submission" date="2015-02" db="EMBL/GenBank/DDBJ databases">
        <title>Draft genome sequences of ten Microbacterium spp. with emphasis on heavy metal contaminated environments.</title>
        <authorList>
            <person name="Corretto E."/>
        </authorList>
    </citation>
    <scope>NUCLEOTIDE SEQUENCE [LARGE SCALE GENOMIC DNA]</scope>
    <source>
        <strain evidence="1 2">ARN176</strain>
    </source>
</reference>
<dbReference type="Proteomes" id="UP000033740">
    <property type="component" value="Unassembled WGS sequence"/>
</dbReference>
<evidence type="ECO:0000313" key="2">
    <source>
        <dbReference type="Proteomes" id="UP000033740"/>
    </source>
</evidence>